<organism evidence="2 3">
    <name type="scientific">Blautia segnis</name>
    <dbReference type="NCBI Taxonomy" id="2763030"/>
    <lineage>
        <taxon>Bacteria</taxon>
        <taxon>Bacillati</taxon>
        <taxon>Bacillota</taxon>
        <taxon>Clostridia</taxon>
        <taxon>Lachnospirales</taxon>
        <taxon>Lachnospiraceae</taxon>
        <taxon>Blautia</taxon>
    </lineage>
</organism>
<evidence type="ECO:0000313" key="2">
    <source>
        <dbReference type="EMBL" id="MBC5651091.1"/>
    </source>
</evidence>
<accession>A0A8I0AJ63</accession>
<feature type="compositionally biased region" description="Basic and acidic residues" evidence="1">
    <location>
        <begin position="31"/>
        <end position="64"/>
    </location>
</feature>
<dbReference type="EMBL" id="JACOOT010000019">
    <property type="protein sequence ID" value="MBC5651091.1"/>
    <property type="molecule type" value="Genomic_DNA"/>
</dbReference>
<dbReference type="Proteomes" id="UP000652847">
    <property type="component" value="Unassembled WGS sequence"/>
</dbReference>
<keyword evidence="3" id="KW-1185">Reference proteome</keyword>
<gene>
    <name evidence="2" type="ORF">H8S54_08220</name>
</gene>
<evidence type="ECO:0000256" key="1">
    <source>
        <dbReference type="SAM" id="MobiDB-lite"/>
    </source>
</evidence>
<dbReference type="RefSeq" id="WP_186901260.1">
    <property type="nucleotide sequence ID" value="NZ_JACOOT010000019.1"/>
</dbReference>
<dbReference type="AlphaFoldDB" id="A0A8I0AJ63"/>
<proteinExistence type="predicted"/>
<comment type="caution">
    <text evidence="2">The sequence shown here is derived from an EMBL/GenBank/DDBJ whole genome shotgun (WGS) entry which is preliminary data.</text>
</comment>
<evidence type="ECO:0000313" key="3">
    <source>
        <dbReference type="Proteomes" id="UP000652847"/>
    </source>
</evidence>
<sequence length="571" mass="66042">MKEKSHNGLYDRIKELMRKKNNGSDDDEKEEPIRDLAKESKITSAKEKRQAFIDHLREQAKADENVETTETGSIKSREQGIERSRYTKRYEGMDDIPGITDSEIWKTKANFCKDQQILIRHIVEMEAVKMGIPNPKIIFEKLDEKEESLGFYDHDAKEMVINSSTDGAIKHNNLLEVIDTATHELRHSYQYRMLDNPERFPHINTIVKQYFAYEEDIYPDEERQRTEEGFLEYLANALEVDARRYADESTLYYSGKTLSEIRQLKHVIDEPVRNQILLGLRDEVPNGNNPLMAVGNDFDFFKKEKSKRLQQNNLHNKKIIGNEKGMVSSMAGWSGGTDLSEGAQQAAAKQYMMVVQNIQSNCENMIRVFEQRIKEHPYKQLQHVANTFINLHNSDVPKAIKEAIQEWSSSDESFSKLLQDLDEDCSQESIAAAEKLQDSLKEQVDSYFTNISEIAINKAIQVNEEVMREDQAFVDSWLKSLSALKGQWKTRFEGYSEENAIYANMISMVVSTFNNVETVYEAARADITTIADTFKEKRKDNIDRAIKKGENIFSDIKDTRDIFQNARKKKK</sequence>
<name>A0A8I0AJ63_9FIRM</name>
<feature type="compositionally biased region" description="Basic and acidic residues" evidence="1">
    <location>
        <begin position="1"/>
        <end position="18"/>
    </location>
</feature>
<reference evidence="2 3" key="1">
    <citation type="submission" date="2020-08" db="EMBL/GenBank/DDBJ databases">
        <title>Genome public.</title>
        <authorList>
            <person name="Liu C."/>
            <person name="Sun Q."/>
        </authorList>
    </citation>
    <scope>NUCLEOTIDE SEQUENCE [LARGE SCALE GENOMIC DNA]</scope>
    <source>
        <strain evidence="2 3">BX17</strain>
    </source>
</reference>
<feature type="region of interest" description="Disordered" evidence="1">
    <location>
        <begin position="1"/>
        <end position="80"/>
    </location>
</feature>
<protein>
    <submittedName>
        <fullName evidence="2">Uncharacterized protein</fullName>
    </submittedName>
</protein>